<gene>
    <name evidence="4" type="ORF">ILEXP_LOCUS21071</name>
</gene>
<reference evidence="4 5" key="1">
    <citation type="submission" date="2024-02" db="EMBL/GenBank/DDBJ databases">
        <authorList>
            <person name="Vignale AGUSTIN F."/>
            <person name="Sosa J E."/>
            <person name="Modenutti C."/>
        </authorList>
    </citation>
    <scope>NUCLEOTIDE SEQUENCE [LARGE SCALE GENOMIC DNA]</scope>
</reference>
<comment type="similarity">
    <text evidence="1">Belongs to the SEC23/SEC24 family. SEC23 subfamily.</text>
</comment>
<feature type="compositionally biased region" description="Basic and acidic residues" evidence="2">
    <location>
        <begin position="279"/>
        <end position="292"/>
    </location>
</feature>
<sequence length="292" mass="33304">MRTTIDERVKDVASKFGSQIPKSKLYLLPKELPLLPELLFHLRRGPLLGSIVGHEDERSVLRNLFLNASFDLSLLMVALRCLMHREGGTFEELPAHDLAMQSDVAVVLDHVTDVFIWLLRLHFVGMSLSLPPYCFGITKFAGWRCCIFMRLYLMLKFASGHRPVDWVHIRKEIVVGQVQLFPYLLYRVLNLLLREEKAPASVACRTLAQELTAMKFPAPRILTFKDLALTVPTPPPFGKKGQKEGSSQARYLASRLIPAHKDPPYEQEARFPQLQTLTREGRENKAEKQCSL</sequence>
<keyword evidence="1" id="KW-0862">Zinc</keyword>
<dbReference type="PANTHER" id="PTHR11141:SF6">
    <property type="entry name" value="PROTEIN TRANSPORT PROTEIN SEC23 A"/>
    <property type="match status" value="1"/>
</dbReference>
<keyword evidence="5" id="KW-1185">Reference proteome</keyword>
<dbReference type="Proteomes" id="UP001642360">
    <property type="component" value="Unassembled WGS sequence"/>
</dbReference>
<dbReference type="EMBL" id="CAUOFW020002303">
    <property type="protein sequence ID" value="CAK9152836.1"/>
    <property type="molecule type" value="Genomic_DNA"/>
</dbReference>
<dbReference type="PANTHER" id="PTHR11141">
    <property type="entry name" value="PROTEIN TRANSPORT PROTEIN SEC23"/>
    <property type="match status" value="1"/>
</dbReference>
<comment type="caution">
    <text evidence="4">The sequence shown here is derived from an EMBL/GenBank/DDBJ whole genome shotgun (WGS) entry which is preliminary data.</text>
</comment>
<evidence type="ECO:0000256" key="1">
    <source>
        <dbReference type="RuleBase" id="RU365030"/>
    </source>
</evidence>
<dbReference type="InterPro" id="IPR036175">
    <property type="entry name" value="Sec23/24_helical_dom_sf"/>
</dbReference>
<evidence type="ECO:0000313" key="5">
    <source>
        <dbReference type="Proteomes" id="UP001642360"/>
    </source>
</evidence>
<dbReference type="SUPFAM" id="SSF82754">
    <property type="entry name" value="C-terminal, gelsolin-like domain of Sec23/24"/>
    <property type="match status" value="1"/>
</dbReference>
<keyword evidence="1" id="KW-0963">Cytoplasm</keyword>
<keyword evidence="1" id="KW-0931">ER-Golgi transport</keyword>
<dbReference type="GO" id="GO:0015031">
    <property type="term" value="P:protein transport"/>
    <property type="evidence" value="ECO:0007669"/>
    <property type="project" value="UniProtKB-KW"/>
</dbReference>
<feature type="domain" description="Sec23/Sec24 helical" evidence="3">
    <location>
        <begin position="1"/>
        <end position="74"/>
    </location>
</feature>
<feature type="region of interest" description="Disordered" evidence="2">
    <location>
        <begin position="257"/>
        <end position="292"/>
    </location>
</feature>
<keyword evidence="1" id="KW-0813">Transport</keyword>
<dbReference type="GO" id="GO:0012507">
    <property type="term" value="C:ER to Golgi transport vesicle membrane"/>
    <property type="evidence" value="ECO:0007669"/>
    <property type="project" value="UniProtKB-SubCell"/>
</dbReference>
<dbReference type="GO" id="GO:0005789">
    <property type="term" value="C:endoplasmic reticulum membrane"/>
    <property type="evidence" value="ECO:0007669"/>
    <property type="project" value="UniProtKB-SubCell"/>
</dbReference>
<evidence type="ECO:0000256" key="2">
    <source>
        <dbReference type="SAM" id="MobiDB-lite"/>
    </source>
</evidence>
<dbReference type="GO" id="GO:0046872">
    <property type="term" value="F:metal ion binding"/>
    <property type="evidence" value="ECO:0007669"/>
    <property type="project" value="UniProtKB-KW"/>
</dbReference>
<dbReference type="Pfam" id="PF04815">
    <property type="entry name" value="Sec23_helical"/>
    <property type="match status" value="1"/>
</dbReference>
<organism evidence="4 5">
    <name type="scientific">Ilex paraguariensis</name>
    <name type="common">yerba mate</name>
    <dbReference type="NCBI Taxonomy" id="185542"/>
    <lineage>
        <taxon>Eukaryota</taxon>
        <taxon>Viridiplantae</taxon>
        <taxon>Streptophyta</taxon>
        <taxon>Embryophyta</taxon>
        <taxon>Tracheophyta</taxon>
        <taxon>Spermatophyta</taxon>
        <taxon>Magnoliopsida</taxon>
        <taxon>eudicotyledons</taxon>
        <taxon>Gunneridae</taxon>
        <taxon>Pentapetalae</taxon>
        <taxon>asterids</taxon>
        <taxon>campanulids</taxon>
        <taxon>Aquifoliales</taxon>
        <taxon>Aquifoliaceae</taxon>
        <taxon>Ilex</taxon>
    </lineage>
</organism>
<evidence type="ECO:0000259" key="3">
    <source>
        <dbReference type="Pfam" id="PF04815"/>
    </source>
</evidence>
<dbReference type="AlphaFoldDB" id="A0ABC8S6J8"/>
<protein>
    <recommendedName>
        <fullName evidence="1">Protein transport protein SEC23</fullName>
    </recommendedName>
</protein>
<evidence type="ECO:0000313" key="4">
    <source>
        <dbReference type="EMBL" id="CAK9152836.1"/>
    </source>
</evidence>
<feature type="compositionally biased region" description="Basic and acidic residues" evidence="2">
    <location>
        <begin position="259"/>
        <end position="269"/>
    </location>
</feature>
<comment type="function">
    <text evidence="1">Component of the coat protein complex II (COPII) which promotes the formation of transport vesicles from the endoplasmic reticulum (ER). The coat has two main functions, the physical deformation of the endoplasmic reticulum membrane into vesicles and the selection of cargo molecules.</text>
</comment>
<accession>A0ABC8S6J8</accession>
<keyword evidence="1" id="KW-0653">Protein transport</keyword>
<dbReference type="Gene3D" id="1.20.120.730">
    <property type="entry name" value="Sec23/Sec24 helical domain"/>
    <property type="match status" value="1"/>
</dbReference>
<dbReference type="InterPro" id="IPR036180">
    <property type="entry name" value="Gelsolin-like_dom_sf"/>
</dbReference>
<keyword evidence="1" id="KW-0472">Membrane</keyword>
<keyword evidence="1" id="KW-0479">Metal-binding</keyword>
<keyword evidence="1" id="KW-0968">Cytoplasmic vesicle</keyword>
<dbReference type="GO" id="GO:0016192">
    <property type="term" value="P:vesicle-mediated transport"/>
    <property type="evidence" value="ECO:0007669"/>
    <property type="project" value="UniProtKB-KW"/>
</dbReference>
<comment type="subcellular location">
    <subcellularLocation>
        <location evidence="1">Cytoplasmic vesicle</location>
        <location evidence="1">COPII-coated vesicle membrane</location>
        <topology evidence="1">Peripheral membrane protein</topology>
        <orientation evidence="1">Cytoplasmic side</orientation>
    </subcellularLocation>
    <subcellularLocation>
        <location evidence="1">Endoplasmic reticulum membrane</location>
        <topology evidence="1">Peripheral membrane protein</topology>
        <orientation evidence="1">Cytoplasmic side</orientation>
    </subcellularLocation>
</comment>
<dbReference type="SUPFAM" id="SSF81811">
    <property type="entry name" value="Helical domain of Sec23/24"/>
    <property type="match status" value="1"/>
</dbReference>
<dbReference type="InterPro" id="IPR006900">
    <property type="entry name" value="Sec23/24_helical_dom"/>
</dbReference>
<proteinExistence type="inferred from homology"/>
<keyword evidence="1" id="KW-0256">Endoplasmic reticulum</keyword>
<dbReference type="InterPro" id="IPR037364">
    <property type="entry name" value="Sec23"/>
</dbReference>
<name>A0ABC8S6J8_9AQUA</name>